<evidence type="ECO:0000256" key="2">
    <source>
        <dbReference type="PIRSR" id="PIRSR000977-2"/>
    </source>
</evidence>
<dbReference type="InterPro" id="IPR036397">
    <property type="entry name" value="RNaseH_sf"/>
</dbReference>
<feature type="domain" description="ExoI SH3-like" evidence="3">
    <location>
        <begin position="194"/>
        <end position="346"/>
    </location>
</feature>
<dbReference type="SUPFAM" id="SSF53098">
    <property type="entry name" value="Ribonuclease H-like"/>
    <property type="match status" value="1"/>
</dbReference>
<feature type="binding site" evidence="1">
    <location>
        <position position="8"/>
    </location>
    <ligand>
        <name>substrate</name>
    </ligand>
</feature>
<feature type="binding site" evidence="1">
    <location>
        <position position="157"/>
    </location>
    <ligand>
        <name>substrate</name>
    </ligand>
</feature>
<dbReference type="InterPro" id="IPR058561">
    <property type="entry name" value="Exonuc_1_C"/>
</dbReference>
<dbReference type="SMART" id="SM00479">
    <property type="entry name" value="EXOIII"/>
    <property type="match status" value="1"/>
</dbReference>
<dbReference type="PROSITE" id="PS51785">
    <property type="entry name" value="EXOI_C"/>
    <property type="match status" value="1"/>
</dbReference>
<comment type="cofactor">
    <cofactor evidence="2">
        <name>Mg(2+)</name>
        <dbReference type="ChEBI" id="CHEBI:18420"/>
    </cofactor>
    <text evidence="2">Binds 2 Mg(2+) ions per monomer.</text>
</comment>
<dbReference type="Pfam" id="PF00929">
    <property type="entry name" value="RNase_T"/>
    <property type="match status" value="1"/>
</dbReference>
<keyword evidence="6" id="KW-1185">Reference proteome</keyword>
<keyword evidence="2" id="KW-0479">Metal-binding</keyword>
<evidence type="ECO:0000259" key="4">
    <source>
        <dbReference type="PROSITE" id="PS51785"/>
    </source>
</evidence>
<dbReference type="PIRSF" id="PIRSF000977">
    <property type="entry name" value="Exodeoxyribonuclease_I"/>
    <property type="match status" value="1"/>
</dbReference>
<feature type="domain" description="ExoI C-terminal" evidence="4">
    <location>
        <begin position="329"/>
        <end position="454"/>
    </location>
</feature>
<dbReference type="PANTHER" id="PTHR30231">
    <property type="entry name" value="DNA POLYMERASE III SUBUNIT EPSILON"/>
    <property type="match status" value="1"/>
</dbReference>
<accession>A0A1I0NUV9</accession>
<feature type="binding site" evidence="2">
    <location>
        <position position="8"/>
    </location>
    <ligand>
        <name>Mg(2+)</name>
        <dbReference type="ChEBI" id="CHEBI:18420"/>
        <label>2</label>
    </ligand>
</feature>
<protein>
    <submittedName>
        <fullName evidence="5">Exodeoxyribonuclease I subunit C</fullName>
    </submittedName>
</protein>
<name>A0A1I0NUV9_9RHOB</name>
<reference evidence="5 6" key="1">
    <citation type="submission" date="2016-10" db="EMBL/GenBank/DDBJ databases">
        <authorList>
            <person name="de Groot N.N."/>
        </authorList>
    </citation>
    <scope>NUCLEOTIDE SEQUENCE [LARGE SCALE GENOMIC DNA]</scope>
    <source>
        <strain evidence="5 6">DSM 29439</strain>
    </source>
</reference>
<dbReference type="GO" id="GO:0008310">
    <property type="term" value="F:single-stranded DNA 3'-5' DNA exonuclease activity"/>
    <property type="evidence" value="ECO:0007669"/>
    <property type="project" value="UniProtKB-EC"/>
</dbReference>
<dbReference type="Gene3D" id="1.20.1280.70">
    <property type="entry name" value="Exonuclease ExoI, domain 3"/>
    <property type="match status" value="1"/>
</dbReference>
<evidence type="ECO:0000313" key="5">
    <source>
        <dbReference type="EMBL" id="SEW05350.1"/>
    </source>
</evidence>
<dbReference type="EMBL" id="FOJB01000001">
    <property type="protein sequence ID" value="SEW05350.1"/>
    <property type="molecule type" value="Genomic_DNA"/>
</dbReference>
<dbReference type="InterPro" id="IPR023607">
    <property type="entry name" value="Exodeoxyribonuclease_I"/>
</dbReference>
<dbReference type="InterPro" id="IPR012337">
    <property type="entry name" value="RNaseH-like_sf"/>
</dbReference>
<evidence type="ECO:0000313" key="6">
    <source>
        <dbReference type="Proteomes" id="UP000199650"/>
    </source>
</evidence>
<dbReference type="GO" id="GO:0045004">
    <property type="term" value="P:DNA replication proofreading"/>
    <property type="evidence" value="ECO:0007669"/>
    <property type="project" value="TreeGrafter"/>
</dbReference>
<dbReference type="RefSeq" id="WP_091428983.1">
    <property type="nucleotide sequence ID" value="NZ_FOJB01000001.1"/>
</dbReference>
<evidence type="ECO:0000259" key="3">
    <source>
        <dbReference type="PROSITE" id="PS51784"/>
    </source>
</evidence>
<dbReference type="InterPro" id="IPR013520">
    <property type="entry name" value="Ribonucl_H"/>
</dbReference>
<gene>
    <name evidence="5" type="ORF">SAMN05444851_1112</name>
</gene>
<dbReference type="OrthoDB" id="9763470at2"/>
<evidence type="ECO:0000256" key="1">
    <source>
        <dbReference type="PIRSR" id="PIRSR000977-1"/>
    </source>
</evidence>
<organism evidence="5 6">
    <name type="scientific">Aliiroseovarius sediminilitoris</name>
    <dbReference type="NCBI Taxonomy" id="1173584"/>
    <lineage>
        <taxon>Bacteria</taxon>
        <taxon>Pseudomonadati</taxon>
        <taxon>Pseudomonadota</taxon>
        <taxon>Alphaproteobacteria</taxon>
        <taxon>Rhodobacterales</taxon>
        <taxon>Paracoccaceae</taxon>
        <taxon>Aliiroseovarius</taxon>
    </lineage>
</organism>
<keyword evidence="2" id="KW-0460">Magnesium</keyword>
<feature type="binding site" evidence="2">
    <location>
        <position position="6"/>
    </location>
    <ligand>
        <name>Mg(2+)</name>
        <dbReference type="ChEBI" id="CHEBI:18420"/>
        <label>1</label>
    </ligand>
</feature>
<sequence>MFAFYDLETTGTSPAFDQPLQFAAILTDDDFNQVERVDIRCRLAPHILPAPWALAVTGISPDRLMDPSLPSWFEFSYQISGLINRWAPATWAGYNTLAFDEEFLRQSFYQNLHPNLYQTQFDNNDRLDLMKVVYAVRDRQPDALEWPIDDLGRESFKLDRLAPANGFANHDAHDALGDVEATIHIASLIRKRAPEVWDQCLLNRDKHQVDRLLRSGHPVCLIERFGAAPPRSYFGAYAGTNPQNRNSVAFLDLDLCDASIIDTTDCDLAKAVAASPKLIRTIAINKVPSVFPVANPSAAHSSLAELVSAHPEFHKRVGQALADRYADKEPAHHVEQLIYDGFYSADDKRILEDFTAADWRDRARIVAQLDDIRLKQLGMRLIFSNAPEFAPANYRSAANAAIRDRWLTNEPSTPWTTKATVEEQLHEIISAEVLDRGRICALQDFYRARISEIDT</sequence>
<dbReference type="PROSITE" id="PS51784">
    <property type="entry name" value="EXOI_SH3"/>
    <property type="match status" value="1"/>
</dbReference>
<dbReference type="InterPro" id="IPR034747">
    <property type="entry name" value="EXOI_SH3"/>
</dbReference>
<dbReference type="PANTHER" id="PTHR30231:SF41">
    <property type="entry name" value="DNA POLYMERASE III SUBUNIT EPSILON"/>
    <property type="match status" value="1"/>
</dbReference>
<dbReference type="AlphaFoldDB" id="A0A1I0NUV9"/>
<dbReference type="GO" id="GO:0005829">
    <property type="term" value="C:cytosol"/>
    <property type="evidence" value="ECO:0007669"/>
    <property type="project" value="TreeGrafter"/>
</dbReference>
<feature type="binding site" evidence="2">
    <location>
        <position position="178"/>
    </location>
    <ligand>
        <name>Mg(2+)</name>
        <dbReference type="ChEBI" id="CHEBI:18420"/>
        <label>2</label>
    </ligand>
</feature>
<dbReference type="STRING" id="1173584.SAMN05444851_1112"/>
<dbReference type="GO" id="GO:0046872">
    <property type="term" value="F:metal ion binding"/>
    <property type="evidence" value="ECO:0007669"/>
    <property type="project" value="UniProtKB-KW"/>
</dbReference>
<dbReference type="Gene3D" id="3.30.420.10">
    <property type="entry name" value="Ribonuclease H-like superfamily/Ribonuclease H"/>
    <property type="match status" value="1"/>
</dbReference>
<dbReference type="Proteomes" id="UP000199650">
    <property type="component" value="Unassembled WGS sequence"/>
</dbReference>
<dbReference type="GO" id="GO:0003677">
    <property type="term" value="F:DNA binding"/>
    <property type="evidence" value="ECO:0007669"/>
    <property type="project" value="UniProtKB-KW"/>
</dbReference>
<proteinExistence type="predicted"/>